<dbReference type="GO" id="GO:0030150">
    <property type="term" value="P:protein import into mitochondrial matrix"/>
    <property type="evidence" value="ECO:0000318"/>
    <property type="project" value="GO_Central"/>
</dbReference>
<dbReference type="PROSITE" id="PS51501">
    <property type="entry name" value="ZF_DNL"/>
    <property type="match status" value="1"/>
</dbReference>
<keyword evidence="1" id="KW-0863">Zinc-finger</keyword>
<accession>U5DCB5</accession>
<reference evidence="4" key="1">
    <citation type="journal article" date="2013" name="Science">
        <title>The Amborella genome and the evolution of flowering plants.</title>
        <authorList>
            <consortium name="Amborella Genome Project"/>
        </authorList>
    </citation>
    <scope>NUCLEOTIDE SEQUENCE [LARGE SCALE GENOMIC DNA]</scope>
</reference>
<dbReference type="Pfam" id="PF05180">
    <property type="entry name" value="zf-DNL"/>
    <property type="match status" value="1"/>
</dbReference>
<dbReference type="GO" id="GO:0050821">
    <property type="term" value="P:protein stabilization"/>
    <property type="evidence" value="ECO:0000318"/>
    <property type="project" value="GO_Central"/>
</dbReference>
<gene>
    <name evidence="3" type="ORF">AMTR_s00066p00105400</name>
</gene>
<dbReference type="GO" id="GO:0008270">
    <property type="term" value="F:zinc ion binding"/>
    <property type="evidence" value="ECO:0007669"/>
    <property type="project" value="UniProtKB-KW"/>
</dbReference>
<proteinExistence type="predicted"/>
<dbReference type="Gramene" id="ERN20174">
    <property type="protein sequence ID" value="ERN20174"/>
    <property type="gene ID" value="AMTR_s00066p00105400"/>
</dbReference>
<dbReference type="EMBL" id="KI392060">
    <property type="protein sequence ID" value="ERN20174.1"/>
    <property type="molecule type" value="Genomic_DNA"/>
</dbReference>
<dbReference type="InterPro" id="IPR007853">
    <property type="entry name" value="Znf_DNL-typ"/>
</dbReference>
<dbReference type="GO" id="GO:0006457">
    <property type="term" value="P:protein folding"/>
    <property type="evidence" value="ECO:0000318"/>
    <property type="project" value="GO_Central"/>
</dbReference>
<dbReference type="PANTHER" id="PTHR20922">
    <property type="entry name" value="DNL-TYPE ZINC FINGER PROTEIN"/>
    <property type="match status" value="1"/>
</dbReference>
<dbReference type="OrthoDB" id="512667at2759"/>
<keyword evidence="1" id="KW-0479">Metal-binding</keyword>
<protein>
    <recommendedName>
        <fullName evidence="2">DNL-type domain-containing protein</fullName>
    </recommendedName>
</protein>
<feature type="domain" description="DNL-type" evidence="2">
    <location>
        <begin position="118"/>
        <end position="186"/>
    </location>
</feature>
<dbReference type="GO" id="GO:0005739">
    <property type="term" value="C:mitochondrion"/>
    <property type="evidence" value="ECO:0000318"/>
    <property type="project" value="GO_Central"/>
</dbReference>
<dbReference type="InterPro" id="IPR024158">
    <property type="entry name" value="Mt_import_TIM15"/>
</dbReference>
<evidence type="ECO:0000259" key="2">
    <source>
        <dbReference type="PROSITE" id="PS51501"/>
    </source>
</evidence>
<evidence type="ECO:0000313" key="3">
    <source>
        <dbReference type="EMBL" id="ERN20174.1"/>
    </source>
</evidence>
<dbReference type="eggNOG" id="KOG3277">
    <property type="taxonomic scope" value="Eukaryota"/>
</dbReference>
<evidence type="ECO:0000313" key="4">
    <source>
        <dbReference type="Proteomes" id="UP000017836"/>
    </source>
</evidence>
<dbReference type="HOGENOM" id="CLU_125166_0_0_1"/>
<dbReference type="Proteomes" id="UP000017836">
    <property type="component" value="Unassembled WGS sequence"/>
</dbReference>
<organism evidence="3 4">
    <name type="scientific">Amborella trichopoda</name>
    <dbReference type="NCBI Taxonomy" id="13333"/>
    <lineage>
        <taxon>Eukaryota</taxon>
        <taxon>Viridiplantae</taxon>
        <taxon>Streptophyta</taxon>
        <taxon>Embryophyta</taxon>
        <taxon>Tracheophyta</taxon>
        <taxon>Spermatophyta</taxon>
        <taxon>Magnoliopsida</taxon>
        <taxon>Amborellales</taxon>
        <taxon>Amborellaceae</taxon>
        <taxon>Amborella</taxon>
    </lineage>
</organism>
<dbReference type="STRING" id="13333.U5DCB5"/>
<dbReference type="KEGG" id="atr:18448584"/>
<dbReference type="PANTHER" id="PTHR20922:SF19">
    <property type="entry name" value="F24J5.3"/>
    <property type="match status" value="1"/>
</dbReference>
<evidence type="ECO:0000256" key="1">
    <source>
        <dbReference type="PROSITE-ProRule" id="PRU00834"/>
    </source>
</evidence>
<dbReference type="GO" id="GO:0051087">
    <property type="term" value="F:protein-folding chaperone binding"/>
    <property type="evidence" value="ECO:0000318"/>
    <property type="project" value="GO_Central"/>
</dbReference>
<sequence>MAFVIKPRALSISRPSLNRAAPVESVKPRAFCPNSYQSLRFSSGLIGLSSNIPKSSALKVSYGEAFAPKNSVGLKMISCSRIVCSELSSDEEPSSPSSPDNIEYNGSSLEEAGFDLRLPRRSLMVQFTCDACGVRSQRIINRVAYERGTVFLQCSGCEQYHKFVDNLGLVVEYDFRMDAESENQQD</sequence>
<dbReference type="AlphaFoldDB" id="U5DCB5"/>
<keyword evidence="4" id="KW-1185">Reference proteome</keyword>
<name>U5DCB5_AMBTC</name>
<keyword evidence="1" id="KW-0862">Zinc</keyword>